<evidence type="ECO:0000256" key="1">
    <source>
        <dbReference type="ARBA" id="ARBA00004167"/>
    </source>
</evidence>
<dbReference type="Proteomes" id="UP000235672">
    <property type="component" value="Unassembled WGS sequence"/>
</dbReference>
<gene>
    <name evidence="7" type="ORF">NA56DRAFT_704178</name>
</gene>
<dbReference type="GO" id="GO:0016020">
    <property type="term" value="C:membrane"/>
    <property type="evidence" value="ECO:0007669"/>
    <property type="project" value="UniProtKB-SubCell"/>
</dbReference>
<evidence type="ECO:0000313" key="8">
    <source>
        <dbReference type="Proteomes" id="UP000235672"/>
    </source>
</evidence>
<evidence type="ECO:0000256" key="5">
    <source>
        <dbReference type="SAM" id="MobiDB-lite"/>
    </source>
</evidence>
<feature type="region of interest" description="Disordered" evidence="5">
    <location>
        <begin position="122"/>
        <end position="181"/>
    </location>
</feature>
<dbReference type="PANTHER" id="PTHR15549:SF6">
    <property type="entry name" value="MID2 DOMAIN-CONTAINING PROTEIN"/>
    <property type="match status" value="1"/>
</dbReference>
<evidence type="ECO:0000313" key="7">
    <source>
        <dbReference type="EMBL" id="PMD20940.1"/>
    </source>
</evidence>
<keyword evidence="2 6" id="KW-0812">Transmembrane</keyword>
<dbReference type="GO" id="GO:0071944">
    <property type="term" value="C:cell periphery"/>
    <property type="evidence" value="ECO:0007669"/>
    <property type="project" value="UniProtKB-ARBA"/>
</dbReference>
<evidence type="ECO:0008006" key="9">
    <source>
        <dbReference type="Google" id="ProtNLM"/>
    </source>
</evidence>
<name>A0A2J6Q3T9_9HELO</name>
<evidence type="ECO:0000256" key="3">
    <source>
        <dbReference type="ARBA" id="ARBA00022989"/>
    </source>
</evidence>
<evidence type="ECO:0000256" key="2">
    <source>
        <dbReference type="ARBA" id="ARBA00022692"/>
    </source>
</evidence>
<keyword evidence="4 6" id="KW-0472">Membrane</keyword>
<feature type="region of interest" description="Disordered" evidence="5">
    <location>
        <begin position="250"/>
        <end position="284"/>
    </location>
</feature>
<dbReference type="PANTHER" id="PTHR15549">
    <property type="entry name" value="PAIRED IMMUNOGLOBULIN-LIKE TYPE 2 RECEPTOR"/>
    <property type="match status" value="1"/>
</dbReference>
<reference evidence="7 8" key="1">
    <citation type="submission" date="2016-05" db="EMBL/GenBank/DDBJ databases">
        <title>A degradative enzymes factory behind the ericoid mycorrhizal symbiosis.</title>
        <authorList>
            <consortium name="DOE Joint Genome Institute"/>
            <person name="Martino E."/>
            <person name="Morin E."/>
            <person name="Grelet G."/>
            <person name="Kuo A."/>
            <person name="Kohler A."/>
            <person name="Daghino S."/>
            <person name="Barry K."/>
            <person name="Choi C."/>
            <person name="Cichocki N."/>
            <person name="Clum A."/>
            <person name="Copeland A."/>
            <person name="Hainaut M."/>
            <person name="Haridas S."/>
            <person name="Labutti K."/>
            <person name="Lindquist E."/>
            <person name="Lipzen A."/>
            <person name="Khouja H.-R."/>
            <person name="Murat C."/>
            <person name="Ohm R."/>
            <person name="Olson A."/>
            <person name="Spatafora J."/>
            <person name="Veneault-Fourrey C."/>
            <person name="Henrissat B."/>
            <person name="Grigoriev I."/>
            <person name="Martin F."/>
            <person name="Perotto S."/>
        </authorList>
    </citation>
    <scope>NUCLEOTIDE SEQUENCE [LARGE SCALE GENOMIC DNA]</scope>
    <source>
        <strain evidence="7 8">UAMH 7357</strain>
    </source>
</reference>
<feature type="compositionally biased region" description="Low complexity" evidence="5">
    <location>
        <begin position="166"/>
        <end position="181"/>
    </location>
</feature>
<evidence type="ECO:0000256" key="4">
    <source>
        <dbReference type="ARBA" id="ARBA00023136"/>
    </source>
</evidence>
<proteinExistence type="predicted"/>
<sequence>MARMPMLYQEWALTKRDVCADAIPGTKTSTCTPGNTLCCTPNNTNVAFPQCQTILGSGYCCVSETNCYIDTPSDCTASNSVPCTMLAEGVTSACCPPFTICPTNFNQSSTVRCNMVQNSASSSTTSMESSTTTSSSSTSSSASTTSSSASDTLSPVTQTSSSASPTGTDLSATASSSSSLSPGADAGIGIGVALVVLAIAALAFWAYTRGKKKGAAAKAAEAQAALGMQMSPGTEHQQYYDPTKYSDVPQYQQGQQQYRPELPTGRQHVGPAEMGGNHAQHELP</sequence>
<comment type="subcellular location">
    <subcellularLocation>
        <location evidence="1">Membrane</location>
        <topology evidence="1">Single-pass membrane protein</topology>
    </subcellularLocation>
</comment>
<accession>A0A2J6Q3T9</accession>
<evidence type="ECO:0000256" key="6">
    <source>
        <dbReference type="SAM" id="Phobius"/>
    </source>
</evidence>
<protein>
    <recommendedName>
        <fullName evidence="9">Mid2 domain-containing protein</fullName>
    </recommendedName>
</protein>
<feature type="compositionally biased region" description="Polar residues" evidence="5">
    <location>
        <begin position="155"/>
        <end position="165"/>
    </location>
</feature>
<keyword evidence="8" id="KW-1185">Reference proteome</keyword>
<feature type="compositionally biased region" description="Low complexity" evidence="5">
    <location>
        <begin position="122"/>
        <end position="154"/>
    </location>
</feature>
<keyword evidence="3 6" id="KW-1133">Transmembrane helix</keyword>
<dbReference type="EMBL" id="KZ613483">
    <property type="protein sequence ID" value="PMD20940.1"/>
    <property type="molecule type" value="Genomic_DNA"/>
</dbReference>
<dbReference type="OrthoDB" id="3554783at2759"/>
<organism evidence="7 8">
    <name type="scientific">Hyaloscypha hepaticicola</name>
    <dbReference type="NCBI Taxonomy" id="2082293"/>
    <lineage>
        <taxon>Eukaryota</taxon>
        <taxon>Fungi</taxon>
        <taxon>Dikarya</taxon>
        <taxon>Ascomycota</taxon>
        <taxon>Pezizomycotina</taxon>
        <taxon>Leotiomycetes</taxon>
        <taxon>Helotiales</taxon>
        <taxon>Hyaloscyphaceae</taxon>
        <taxon>Hyaloscypha</taxon>
    </lineage>
</organism>
<dbReference type="InterPro" id="IPR051694">
    <property type="entry name" value="Immunoregulatory_rcpt-like"/>
</dbReference>
<feature type="transmembrane region" description="Helical" evidence="6">
    <location>
        <begin position="186"/>
        <end position="208"/>
    </location>
</feature>
<dbReference type="AlphaFoldDB" id="A0A2J6Q3T9"/>